<feature type="signal peptide" evidence="4">
    <location>
        <begin position="1"/>
        <end position="22"/>
    </location>
</feature>
<dbReference type="GO" id="GO:0016831">
    <property type="term" value="F:carboxy-lyase activity"/>
    <property type="evidence" value="ECO:0007669"/>
    <property type="project" value="UniProtKB-KW"/>
</dbReference>
<dbReference type="PANTHER" id="PTHR21240">
    <property type="entry name" value="2-AMINO-3-CARBOXYLMUCONATE-6-SEMIALDEHYDE DECARBOXYLASE"/>
    <property type="match status" value="1"/>
</dbReference>
<dbReference type="AlphaFoldDB" id="A0A6A4GP56"/>
<keyword evidence="7" id="KW-1185">Reference proteome</keyword>
<comment type="similarity">
    <text evidence="3">Belongs to the metallo-dependent hydrolases superfamily.</text>
</comment>
<dbReference type="Proteomes" id="UP000799118">
    <property type="component" value="Unassembled WGS sequence"/>
</dbReference>
<evidence type="ECO:0000313" key="6">
    <source>
        <dbReference type="EMBL" id="KAE9387521.1"/>
    </source>
</evidence>
<dbReference type="InterPro" id="IPR032466">
    <property type="entry name" value="Metal_Hydrolase"/>
</dbReference>
<sequence>MRTHSLTVLFFHIFTLFCTAQGNSNISESIRHNAAADGINLAALNFTDLVLNEIVGIYDSAQCSNNISGNGGNGSRIDVHTHLVPDWYRSLVPLTGGNPTPQWNLTSTFSFMDSENIGRSVLSFSSPGAAVFPGNQAMTVAIARLMNEETAAYARSFADRLSFMAVVPLPYINESIQEAKYALDELGAVGLVLLSSFEGKYLGDPAFTEFFQSVNEKEGKQIIFVHPGTPYLIVNGDLVEANPTRYPTGFLEFYFETARTFQDLTVTQTLDNLSNIDWIVPHAGAAYPTILDRVLYGSFPALVNDTYDIMKTRLWYDTAGPTFHHQIGGLLAYDVDDSQILFGTDFPYVPQLSQAGSLQAILDSNFVNETGKEGIFNGNAKGLFGEDLDRGCLH</sequence>
<evidence type="ECO:0000313" key="7">
    <source>
        <dbReference type="Proteomes" id="UP000799118"/>
    </source>
</evidence>
<dbReference type="EMBL" id="ML769795">
    <property type="protein sequence ID" value="KAE9387521.1"/>
    <property type="molecule type" value="Genomic_DNA"/>
</dbReference>
<evidence type="ECO:0000259" key="5">
    <source>
        <dbReference type="Pfam" id="PF04909"/>
    </source>
</evidence>
<dbReference type="GO" id="GO:0005829">
    <property type="term" value="C:cytosol"/>
    <property type="evidence" value="ECO:0007669"/>
    <property type="project" value="TreeGrafter"/>
</dbReference>
<dbReference type="Pfam" id="PF04909">
    <property type="entry name" value="Amidohydro_2"/>
    <property type="match status" value="1"/>
</dbReference>
<dbReference type="GO" id="GO:0016787">
    <property type="term" value="F:hydrolase activity"/>
    <property type="evidence" value="ECO:0007669"/>
    <property type="project" value="InterPro"/>
</dbReference>
<evidence type="ECO:0000256" key="2">
    <source>
        <dbReference type="ARBA" id="ARBA00023239"/>
    </source>
</evidence>
<name>A0A6A4GP56_9AGAR</name>
<dbReference type="OrthoDB" id="2832284at2759"/>
<dbReference type="Gene3D" id="3.20.20.140">
    <property type="entry name" value="Metal-dependent hydrolases"/>
    <property type="match status" value="1"/>
</dbReference>
<dbReference type="InterPro" id="IPR032465">
    <property type="entry name" value="ACMSD"/>
</dbReference>
<reference evidence="6" key="1">
    <citation type="journal article" date="2019" name="Environ. Microbiol.">
        <title>Fungal ecological strategies reflected in gene transcription - a case study of two litter decomposers.</title>
        <authorList>
            <person name="Barbi F."/>
            <person name="Kohler A."/>
            <person name="Barry K."/>
            <person name="Baskaran P."/>
            <person name="Daum C."/>
            <person name="Fauchery L."/>
            <person name="Ihrmark K."/>
            <person name="Kuo A."/>
            <person name="LaButti K."/>
            <person name="Lipzen A."/>
            <person name="Morin E."/>
            <person name="Grigoriev I.V."/>
            <person name="Henrissat B."/>
            <person name="Lindahl B."/>
            <person name="Martin F."/>
        </authorList>
    </citation>
    <scope>NUCLEOTIDE SEQUENCE</scope>
    <source>
        <strain evidence="6">JB14</strain>
    </source>
</reference>
<proteinExistence type="inferred from homology"/>
<protein>
    <recommendedName>
        <fullName evidence="5">Amidohydrolase-related domain-containing protein</fullName>
    </recommendedName>
</protein>
<keyword evidence="2 3" id="KW-0456">Lyase</keyword>
<dbReference type="InterPro" id="IPR006680">
    <property type="entry name" value="Amidohydro-rel"/>
</dbReference>
<evidence type="ECO:0000256" key="3">
    <source>
        <dbReference type="RuleBase" id="RU366045"/>
    </source>
</evidence>
<dbReference type="GO" id="GO:0019748">
    <property type="term" value="P:secondary metabolic process"/>
    <property type="evidence" value="ECO:0007669"/>
    <property type="project" value="TreeGrafter"/>
</dbReference>
<evidence type="ECO:0000256" key="4">
    <source>
        <dbReference type="SAM" id="SignalP"/>
    </source>
</evidence>
<organism evidence="6 7">
    <name type="scientific">Gymnopus androsaceus JB14</name>
    <dbReference type="NCBI Taxonomy" id="1447944"/>
    <lineage>
        <taxon>Eukaryota</taxon>
        <taxon>Fungi</taxon>
        <taxon>Dikarya</taxon>
        <taxon>Basidiomycota</taxon>
        <taxon>Agaricomycotina</taxon>
        <taxon>Agaricomycetes</taxon>
        <taxon>Agaricomycetidae</taxon>
        <taxon>Agaricales</taxon>
        <taxon>Marasmiineae</taxon>
        <taxon>Omphalotaceae</taxon>
        <taxon>Gymnopus</taxon>
    </lineage>
</organism>
<accession>A0A6A4GP56</accession>
<gene>
    <name evidence="6" type="ORF">BT96DRAFT_960367</name>
</gene>
<keyword evidence="4" id="KW-0732">Signal</keyword>
<dbReference type="SUPFAM" id="SSF51556">
    <property type="entry name" value="Metallo-dependent hydrolases"/>
    <property type="match status" value="1"/>
</dbReference>
<evidence type="ECO:0000256" key="1">
    <source>
        <dbReference type="ARBA" id="ARBA00022793"/>
    </source>
</evidence>
<feature type="domain" description="Amidohydrolase-related" evidence="5">
    <location>
        <begin position="77"/>
        <end position="385"/>
    </location>
</feature>
<dbReference type="PANTHER" id="PTHR21240:SF32">
    <property type="entry name" value="AMIDOHYDROLASE-RELATED DOMAIN-CONTAINING PROTEIN"/>
    <property type="match status" value="1"/>
</dbReference>
<keyword evidence="1 3" id="KW-0210">Decarboxylase</keyword>
<feature type="chain" id="PRO_5025341830" description="Amidohydrolase-related domain-containing protein" evidence="4">
    <location>
        <begin position="23"/>
        <end position="394"/>
    </location>
</feature>